<evidence type="ECO:0000313" key="3">
    <source>
        <dbReference type="Proteomes" id="UP000250235"/>
    </source>
</evidence>
<evidence type="ECO:0000256" key="1">
    <source>
        <dbReference type="SAM" id="Coils"/>
    </source>
</evidence>
<dbReference type="AlphaFoldDB" id="A0A2Z7BGF5"/>
<dbReference type="Proteomes" id="UP000250235">
    <property type="component" value="Unassembled WGS sequence"/>
</dbReference>
<dbReference type="EMBL" id="KV005761">
    <property type="protein sequence ID" value="KZV33503.1"/>
    <property type="molecule type" value="Genomic_DNA"/>
</dbReference>
<keyword evidence="3" id="KW-1185">Reference proteome</keyword>
<feature type="coiled-coil region" evidence="1">
    <location>
        <begin position="39"/>
        <end position="66"/>
    </location>
</feature>
<feature type="coiled-coil region" evidence="1">
    <location>
        <begin position="134"/>
        <end position="182"/>
    </location>
</feature>
<evidence type="ECO:0000313" key="2">
    <source>
        <dbReference type="EMBL" id="KZV33503.1"/>
    </source>
</evidence>
<protein>
    <submittedName>
        <fullName evidence="2">Uncharacterized protein</fullName>
    </submittedName>
</protein>
<proteinExistence type="predicted"/>
<organism evidence="2 3">
    <name type="scientific">Dorcoceras hygrometricum</name>
    <dbReference type="NCBI Taxonomy" id="472368"/>
    <lineage>
        <taxon>Eukaryota</taxon>
        <taxon>Viridiplantae</taxon>
        <taxon>Streptophyta</taxon>
        <taxon>Embryophyta</taxon>
        <taxon>Tracheophyta</taxon>
        <taxon>Spermatophyta</taxon>
        <taxon>Magnoliopsida</taxon>
        <taxon>eudicotyledons</taxon>
        <taxon>Gunneridae</taxon>
        <taxon>Pentapetalae</taxon>
        <taxon>asterids</taxon>
        <taxon>lamiids</taxon>
        <taxon>Lamiales</taxon>
        <taxon>Gesneriaceae</taxon>
        <taxon>Didymocarpoideae</taxon>
        <taxon>Trichosporeae</taxon>
        <taxon>Loxocarpinae</taxon>
        <taxon>Dorcoceras</taxon>
    </lineage>
</organism>
<sequence>MAPSVPCTRAAAALRMKKIALDNQSRMIKRLRAKPATDRRESAAIKEGLEKKVSNLERDLQIQRCDNHSVRNTMTPYHEDVDRRISQLVEAKKEHKTNQIALEVSHKTIAGLTEIDLCMSKKIERMKAKRQKTRESHMECHKKLQARIQEAEDTIQEQHLIIEALVEDKANLLQTIQGLQEDNGAPAPFDDEW</sequence>
<reference evidence="2 3" key="1">
    <citation type="journal article" date="2015" name="Proc. Natl. Acad. Sci. U.S.A.">
        <title>The resurrection genome of Boea hygrometrica: A blueprint for survival of dehydration.</title>
        <authorList>
            <person name="Xiao L."/>
            <person name="Yang G."/>
            <person name="Zhang L."/>
            <person name="Yang X."/>
            <person name="Zhao S."/>
            <person name="Ji Z."/>
            <person name="Zhou Q."/>
            <person name="Hu M."/>
            <person name="Wang Y."/>
            <person name="Chen M."/>
            <person name="Xu Y."/>
            <person name="Jin H."/>
            <person name="Xiao X."/>
            <person name="Hu G."/>
            <person name="Bao F."/>
            <person name="Hu Y."/>
            <person name="Wan P."/>
            <person name="Li L."/>
            <person name="Deng X."/>
            <person name="Kuang T."/>
            <person name="Xiang C."/>
            <person name="Zhu J.K."/>
            <person name="Oliver M.J."/>
            <person name="He Y."/>
        </authorList>
    </citation>
    <scope>NUCLEOTIDE SEQUENCE [LARGE SCALE GENOMIC DNA]</scope>
    <source>
        <strain evidence="3">cv. XS01</strain>
    </source>
</reference>
<keyword evidence="1" id="KW-0175">Coiled coil</keyword>
<accession>A0A2Z7BGF5</accession>
<name>A0A2Z7BGF5_9LAMI</name>
<gene>
    <name evidence="2" type="ORF">F511_38284</name>
</gene>